<dbReference type="EMBL" id="JAGSND010000001">
    <property type="protein sequence ID" value="MBR0596693.1"/>
    <property type="molecule type" value="Genomic_DNA"/>
</dbReference>
<accession>A0A8J8AZM6</accession>
<reference evidence="1" key="2">
    <citation type="submission" date="2021-04" db="EMBL/GenBank/DDBJ databases">
        <authorList>
            <person name="Liu J."/>
        </authorList>
    </citation>
    <scope>NUCLEOTIDE SEQUENCE</scope>
    <source>
        <strain evidence="1">BAD-6</strain>
    </source>
</reference>
<name>A0A8J8AZM6_9FIRM</name>
<dbReference type="RefSeq" id="WP_227016814.1">
    <property type="nucleotide sequence ID" value="NZ_JAGSND010000001.1"/>
</dbReference>
<evidence type="ECO:0000313" key="2">
    <source>
        <dbReference type="Proteomes" id="UP000675664"/>
    </source>
</evidence>
<dbReference type="Proteomes" id="UP000675664">
    <property type="component" value="Unassembled WGS sequence"/>
</dbReference>
<evidence type="ECO:0000313" key="1">
    <source>
        <dbReference type="EMBL" id="MBR0596693.1"/>
    </source>
</evidence>
<proteinExistence type="predicted"/>
<organism evidence="1 2">
    <name type="scientific">Sinanaerobacter chloroacetimidivorans</name>
    <dbReference type="NCBI Taxonomy" id="2818044"/>
    <lineage>
        <taxon>Bacteria</taxon>
        <taxon>Bacillati</taxon>
        <taxon>Bacillota</taxon>
        <taxon>Clostridia</taxon>
        <taxon>Peptostreptococcales</taxon>
        <taxon>Anaerovoracaceae</taxon>
        <taxon>Sinanaerobacter</taxon>
    </lineage>
</organism>
<sequence length="189" mass="21788">MIHIKELKDMDTISGQMNLILRAGMTWRDLATWLRAYIISTFAGLSDQEVVRQRLNKIPLEFSNIFTLFFGDQISNTYTNLLSSYITSIESLIDALKNGDDTAVNGYMEQIHHIIHQITAMLSEINPFWQESEWRALLFRHLMLTIDESNAFLSGDYVKSTEIFDTLLSHDAETVDYFSNGLFKYIISS</sequence>
<dbReference type="AlphaFoldDB" id="A0A8J8AZM6"/>
<protein>
    <submittedName>
        <fullName evidence="1">Uncharacterized protein</fullName>
    </submittedName>
</protein>
<reference evidence="1" key="1">
    <citation type="submission" date="2021-04" db="EMBL/GenBank/DDBJ databases">
        <title>Sinoanaerobacter chloroacetimidivorans sp. nov., an obligate anaerobic bacterium isolated from anaerobic sludge.</title>
        <authorList>
            <person name="Bao Y."/>
        </authorList>
    </citation>
    <scope>NUCLEOTIDE SEQUENCE</scope>
    <source>
        <strain evidence="1">BAD-6</strain>
    </source>
</reference>
<comment type="caution">
    <text evidence="1">The sequence shown here is derived from an EMBL/GenBank/DDBJ whole genome shotgun (WGS) entry which is preliminary data.</text>
</comment>
<keyword evidence="2" id="KW-1185">Reference proteome</keyword>
<gene>
    <name evidence="1" type="ORF">KCX82_02275</name>
</gene>